<accession>A0A1E5KVV1</accession>
<comment type="caution">
    <text evidence="1">The sequence shown here is derived from an EMBL/GenBank/DDBJ whole genome shotgun (WGS) entry which is preliminary data.</text>
</comment>
<protein>
    <submittedName>
        <fullName evidence="1">Uncharacterized protein</fullName>
    </submittedName>
</protein>
<dbReference type="OrthoDB" id="2339659at2"/>
<keyword evidence="2" id="KW-1185">Reference proteome</keyword>
<sequence>MEFNLTILPNEFTENKLNVLSLVSLSIEVKDEYGIVVERIETTPSEKEYKLATELGTNMRVEVHLIPGQEVEFYPVVTAL</sequence>
<dbReference type="STRING" id="762845.BCR26_15240"/>
<evidence type="ECO:0000313" key="2">
    <source>
        <dbReference type="Proteomes" id="UP000095256"/>
    </source>
</evidence>
<dbReference type="Proteomes" id="UP000095256">
    <property type="component" value="Unassembled WGS sequence"/>
</dbReference>
<name>A0A1E5KVV1_9ENTE</name>
<reference evidence="1 2" key="1">
    <citation type="submission" date="2016-09" db="EMBL/GenBank/DDBJ databases">
        <authorList>
            <person name="Capua I."/>
            <person name="De Benedictis P."/>
            <person name="Joannis T."/>
            <person name="Lombin L.H."/>
            <person name="Cattoli G."/>
        </authorList>
    </citation>
    <scope>NUCLEOTIDE SEQUENCE [LARGE SCALE GENOMIC DNA]</scope>
    <source>
        <strain evidence="1 2">LMG 25899</strain>
    </source>
</reference>
<organism evidence="1 2">
    <name type="scientific">Enterococcus rivorum</name>
    <dbReference type="NCBI Taxonomy" id="762845"/>
    <lineage>
        <taxon>Bacteria</taxon>
        <taxon>Bacillati</taxon>
        <taxon>Bacillota</taxon>
        <taxon>Bacilli</taxon>
        <taxon>Lactobacillales</taxon>
        <taxon>Enterococcaceae</taxon>
        <taxon>Enterococcus</taxon>
    </lineage>
</organism>
<gene>
    <name evidence="1" type="ORF">BCR26_15240</name>
</gene>
<dbReference type="AlphaFoldDB" id="A0A1E5KVV1"/>
<dbReference type="RefSeq" id="WP_069699071.1">
    <property type="nucleotide sequence ID" value="NZ_JAGGMA010000014.1"/>
</dbReference>
<evidence type="ECO:0000313" key="1">
    <source>
        <dbReference type="EMBL" id="OEH81997.1"/>
    </source>
</evidence>
<dbReference type="EMBL" id="MIEK01000032">
    <property type="protein sequence ID" value="OEH81997.1"/>
    <property type="molecule type" value="Genomic_DNA"/>
</dbReference>
<proteinExistence type="predicted"/>